<dbReference type="EMBL" id="CP036425">
    <property type="protein sequence ID" value="QDU34441.1"/>
    <property type="molecule type" value="Genomic_DNA"/>
</dbReference>
<dbReference type="Pfam" id="PF13412">
    <property type="entry name" value="HTH_24"/>
    <property type="match status" value="1"/>
</dbReference>
<accession>A0A517YW34</accession>
<gene>
    <name evidence="2" type="primary">nagC</name>
    <name evidence="2" type="ORF">KS4_25110</name>
</gene>
<dbReference type="Proteomes" id="UP000317369">
    <property type="component" value="Chromosome"/>
</dbReference>
<dbReference type="RefSeq" id="WP_145078255.1">
    <property type="nucleotide sequence ID" value="NZ_CP036425.1"/>
</dbReference>
<dbReference type="InterPro" id="IPR036390">
    <property type="entry name" value="WH_DNA-bd_sf"/>
</dbReference>
<dbReference type="Gene3D" id="3.30.420.40">
    <property type="match status" value="2"/>
</dbReference>
<dbReference type="InterPro" id="IPR000600">
    <property type="entry name" value="ROK"/>
</dbReference>
<dbReference type="PANTHER" id="PTHR18964:SF149">
    <property type="entry name" value="BIFUNCTIONAL UDP-N-ACETYLGLUCOSAMINE 2-EPIMERASE_N-ACETYLMANNOSAMINE KINASE"/>
    <property type="match status" value="1"/>
</dbReference>
<protein>
    <submittedName>
        <fullName evidence="2">N-acetylglucosamine repressor</fullName>
    </submittedName>
</protein>
<evidence type="ECO:0000313" key="2">
    <source>
        <dbReference type="EMBL" id="QDU34441.1"/>
    </source>
</evidence>
<dbReference type="KEGG" id="pcor:KS4_25110"/>
<dbReference type="InterPro" id="IPR043129">
    <property type="entry name" value="ATPase_NBD"/>
</dbReference>
<dbReference type="AlphaFoldDB" id="A0A517YW34"/>
<organism evidence="2 3">
    <name type="scientific">Poriferisphaera corsica</name>
    <dbReference type="NCBI Taxonomy" id="2528020"/>
    <lineage>
        <taxon>Bacteria</taxon>
        <taxon>Pseudomonadati</taxon>
        <taxon>Planctomycetota</taxon>
        <taxon>Phycisphaerae</taxon>
        <taxon>Phycisphaerales</taxon>
        <taxon>Phycisphaeraceae</taxon>
        <taxon>Poriferisphaera</taxon>
    </lineage>
</organism>
<dbReference type="InterPro" id="IPR036388">
    <property type="entry name" value="WH-like_DNA-bd_sf"/>
</dbReference>
<proteinExistence type="inferred from homology"/>
<dbReference type="SUPFAM" id="SSF46785">
    <property type="entry name" value="Winged helix' DNA-binding domain"/>
    <property type="match status" value="1"/>
</dbReference>
<sequence length="379" mass="41705">MRINARQQQILQHLWREGGLSRWELHKRTGLTPNGVGQIVSDLIDQGIISEGTPQPVRAGRPRIPLEIDTHQRHIACVALRRGQVSVCRLNLKGQLIGKLTVQKVQSSDQVIPTACQLLTSVIDATTLFVSVNVTGLIDPEAQTILFSSAVQGRGTISLTPITQAAGNLPVLFDNDMHALAARWVLTHQAELDQDLLLVSINDGAIGSAMLVDGKPNRGCVLSANELGHTRLPVDTEQCYCGHKGCLERIVSTTYLHQLNPSQSVATLLEQAAIFENDNPALETVIDHLAMSLSNAVNFIRPNRLILVSELTRYPNFTDTLLRKLRGSVLMNIVDRFKIDLWDQPAARNAETAGWLGLTRLYCNDWGGIVTHQNHTVLS</sequence>
<reference evidence="2 3" key="1">
    <citation type="submission" date="2019-02" db="EMBL/GenBank/DDBJ databases">
        <title>Deep-cultivation of Planctomycetes and their phenomic and genomic characterization uncovers novel biology.</title>
        <authorList>
            <person name="Wiegand S."/>
            <person name="Jogler M."/>
            <person name="Boedeker C."/>
            <person name="Pinto D."/>
            <person name="Vollmers J."/>
            <person name="Rivas-Marin E."/>
            <person name="Kohn T."/>
            <person name="Peeters S.H."/>
            <person name="Heuer A."/>
            <person name="Rast P."/>
            <person name="Oberbeckmann S."/>
            <person name="Bunk B."/>
            <person name="Jeske O."/>
            <person name="Meyerdierks A."/>
            <person name="Storesund J.E."/>
            <person name="Kallscheuer N."/>
            <person name="Luecker S."/>
            <person name="Lage O.M."/>
            <person name="Pohl T."/>
            <person name="Merkel B.J."/>
            <person name="Hornburger P."/>
            <person name="Mueller R.-W."/>
            <person name="Bruemmer F."/>
            <person name="Labrenz M."/>
            <person name="Spormann A.M."/>
            <person name="Op den Camp H."/>
            <person name="Overmann J."/>
            <person name="Amann R."/>
            <person name="Jetten M.S.M."/>
            <person name="Mascher T."/>
            <person name="Medema M.H."/>
            <person name="Devos D.P."/>
            <person name="Kaster A.-K."/>
            <person name="Ovreas L."/>
            <person name="Rohde M."/>
            <person name="Galperin M.Y."/>
            <person name="Jogler C."/>
        </authorList>
    </citation>
    <scope>NUCLEOTIDE SEQUENCE [LARGE SCALE GENOMIC DNA]</scope>
    <source>
        <strain evidence="2 3">KS4</strain>
    </source>
</reference>
<dbReference type="OrthoDB" id="9795247at2"/>
<keyword evidence="3" id="KW-1185">Reference proteome</keyword>
<comment type="similarity">
    <text evidence="1">Belongs to the ROK (NagC/XylR) family.</text>
</comment>
<dbReference type="PANTHER" id="PTHR18964">
    <property type="entry name" value="ROK (REPRESSOR, ORF, KINASE) FAMILY"/>
    <property type="match status" value="1"/>
</dbReference>
<evidence type="ECO:0000256" key="1">
    <source>
        <dbReference type="ARBA" id="ARBA00006479"/>
    </source>
</evidence>
<dbReference type="SUPFAM" id="SSF53067">
    <property type="entry name" value="Actin-like ATPase domain"/>
    <property type="match status" value="2"/>
</dbReference>
<name>A0A517YW34_9BACT</name>
<evidence type="ECO:0000313" key="3">
    <source>
        <dbReference type="Proteomes" id="UP000317369"/>
    </source>
</evidence>
<dbReference type="Pfam" id="PF00480">
    <property type="entry name" value="ROK"/>
    <property type="match status" value="1"/>
</dbReference>
<dbReference type="Gene3D" id="1.10.10.10">
    <property type="entry name" value="Winged helix-like DNA-binding domain superfamily/Winged helix DNA-binding domain"/>
    <property type="match status" value="1"/>
</dbReference>